<name>A8IS01_CHLRE</name>
<accession>A8IS01</accession>
<dbReference type="AlphaFoldDB" id="A8IS01"/>
<dbReference type="Gramene" id="PNW72130">
    <property type="protein sequence ID" value="PNW72130"/>
    <property type="gene ID" value="CHLRE_16g681350v5"/>
</dbReference>
<dbReference type="GeneID" id="5717553"/>
<protein>
    <submittedName>
        <fullName evidence="1">Uncharacterized protein</fullName>
    </submittedName>
</protein>
<dbReference type="PaxDb" id="3055-EDP04379"/>
<sequence>MPIQPFKSAVAGVCLCLLLFGQPISAAGIGSSGLLPQGMETPSIVVDKAKSKLGAADESGKAEKLGGKRLDVREQQKNDQAQLKKSQALIRTAVKAMLLSGLWFLWVLSLQYGSTQFTPQTLIGAVPVSLAAGAWNDAAKAVIDLAKLYWFPLDL</sequence>
<dbReference type="Proteomes" id="UP000006906">
    <property type="component" value="Chromosome 16"/>
</dbReference>
<dbReference type="KEGG" id="cre:CHLRE_16g681350v5"/>
<dbReference type="HOGENOM" id="CLU_1698009_0_0_1"/>
<dbReference type="RefSeq" id="XP_001691889.1">
    <property type="nucleotide sequence ID" value="XM_001691837.2"/>
</dbReference>
<keyword evidence="2" id="KW-1185">Reference proteome</keyword>
<organism evidence="1 2">
    <name type="scientific">Chlamydomonas reinhardtii</name>
    <name type="common">Chlamydomonas smithii</name>
    <dbReference type="NCBI Taxonomy" id="3055"/>
    <lineage>
        <taxon>Eukaryota</taxon>
        <taxon>Viridiplantae</taxon>
        <taxon>Chlorophyta</taxon>
        <taxon>core chlorophytes</taxon>
        <taxon>Chlorophyceae</taxon>
        <taxon>CS clade</taxon>
        <taxon>Chlamydomonadales</taxon>
        <taxon>Chlamydomonadaceae</taxon>
        <taxon>Chlamydomonas</taxon>
    </lineage>
</organism>
<proteinExistence type="predicted"/>
<dbReference type="InParanoid" id="A8IS01"/>
<gene>
    <name evidence="1" type="ORF">CHLRE_16g681350v5</name>
</gene>
<evidence type="ECO:0000313" key="2">
    <source>
        <dbReference type="Proteomes" id="UP000006906"/>
    </source>
</evidence>
<reference evidence="1 2" key="1">
    <citation type="journal article" date="2007" name="Science">
        <title>The Chlamydomonas genome reveals the evolution of key animal and plant functions.</title>
        <authorList>
            <person name="Merchant S.S."/>
            <person name="Prochnik S.E."/>
            <person name="Vallon O."/>
            <person name="Harris E.H."/>
            <person name="Karpowicz S.J."/>
            <person name="Witman G.B."/>
            <person name="Terry A."/>
            <person name="Salamov A."/>
            <person name="Fritz-Laylin L.K."/>
            <person name="Marechal-Drouard L."/>
            <person name="Marshall W.F."/>
            <person name="Qu L.H."/>
            <person name="Nelson D.R."/>
            <person name="Sanderfoot A.A."/>
            <person name="Spalding M.H."/>
            <person name="Kapitonov V.V."/>
            <person name="Ren Q."/>
            <person name="Ferris P."/>
            <person name="Lindquist E."/>
            <person name="Shapiro H."/>
            <person name="Lucas S.M."/>
            <person name="Grimwood J."/>
            <person name="Schmutz J."/>
            <person name="Cardol P."/>
            <person name="Cerutti H."/>
            <person name="Chanfreau G."/>
            <person name="Chen C.L."/>
            <person name="Cognat V."/>
            <person name="Croft M.T."/>
            <person name="Dent R."/>
            <person name="Dutcher S."/>
            <person name="Fernandez E."/>
            <person name="Fukuzawa H."/>
            <person name="Gonzalez-Ballester D."/>
            <person name="Gonzalez-Halphen D."/>
            <person name="Hallmann A."/>
            <person name="Hanikenne M."/>
            <person name="Hippler M."/>
            <person name="Inwood W."/>
            <person name="Jabbari K."/>
            <person name="Kalanon M."/>
            <person name="Kuras R."/>
            <person name="Lefebvre P.A."/>
            <person name="Lemaire S.D."/>
            <person name="Lobanov A.V."/>
            <person name="Lohr M."/>
            <person name="Manuell A."/>
            <person name="Meier I."/>
            <person name="Mets L."/>
            <person name="Mittag M."/>
            <person name="Mittelmeier T."/>
            <person name="Moroney J.V."/>
            <person name="Moseley J."/>
            <person name="Napoli C."/>
            <person name="Nedelcu A.M."/>
            <person name="Niyogi K."/>
            <person name="Novoselov S.V."/>
            <person name="Paulsen I.T."/>
            <person name="Pazour G."/>
            <person name="Purton S."/>
            <person name="Ral J.P."/>
            <person name="Riano-Pachon D.M."/>
            <person name="Riekhof W."/>
            <person name="Rymarquis L."/>
            <person name="Schroda M."/>
            <person name="Stern D."/>
            <person name="Umen J."/>
            <person name="Willows R."/>
            <person name="Wilson N."/>
            <person name="Zimmer S.L."/>
            <person name="Allmer J."/>
            <person name="Balk J."/>
            <person name="Bisova K."/>
            <person name="Chen C.J."/>
            <person name="Elias M."/>
            <person name="Gendler K."/>
            <person name="Hauser C."/>
            <person name="Lamb M.R."/>
            <person name="Ledford H."/>
            <person name="Long J.C."/>
            <person name="Minagawa J."/>
            <person name="Page M.D."/>
            <person name="Pan J."/>
            <person name="Pootakham W."/>
            <person name="Roje S."/>
            <person name="Rose A."/>
            <person name="Stahlberg E."/>
            <person name="Terauchi A.M."/>
            <person name="Yang P."/>
            <person name="Ball S."/>
            <person name="Bowler C."/>
            <person name="Dieckmann C.L."/>
            <person name="Gladyshev V.N."/>
            <person name="Green P."/>
            <person name="Jorgensen R."/>
            <person name="Mayfield S."/>
            <person name="Mueller-Roeber B."/>
            <person name="Rajamani S."/>
            <person name="Sayre R.T."/>
            <person name="Brokstein P."/>
            <person name="Dubchak I."/>
            <person name="Goodstein D."/>
            <person name="Hornick L."/>
            <person name="Huang Y.W."/>
            <person name="Jhaveri J."/>
            <person name="Luo Y."/>
            <person name="Martinez D."/>
            <person name="Ngau W.C."/>
            <person name="Otillar B."/>
            <person name="Poliakov A."/>
            <person name="Porter A."/>
            <person name="Szajkowski L."/>
            <person name="Werner G."/>
            <person name="Zhou K."/>
            <person name="Grigoriev I.V."/>
            <person name="Rokhsar D.S."/>
            <person name="Grossman A.R."/>
        </authorList>
    </citation>
    <scope>NUCLEOTIDE SEQUENCE [LARGE SCALE GENOMIC DNA]</scope>
    <source>
        <strain evidence="2">CC-503</strain>
    </source>
</reference>
<dbReference type="EMBL" id="CM008977">
    <property type="protein sequence ID" value="PNW72130.1"/>
    <property type="molecule type" value="Genomic_DNA"/>
</dbReference>
<evidence type="ECO:0000313" key="1">
    <source>
        <dbReference type="EMBL" id="PNW72130.1"/>
    </source>
</evidence>